<protein>
    <recommendedName>
        <fullName evidence="1">PDZ domain-containing protein</fullName>
    </recommendedName>
</protein>
<evidence type="ECO:0000313" key="6">
    <source>
        <dbReference type="Proteomes" id="UP000681720"/>
    </source>
</evidence>
<name>A0A8S2U255_9BILA</name>
<accession>A0A8S2U255</accession>
<evidence type="ECO:0000313" key="5">
    <source>
        <dbReference type="EMBL" id="CAF4312216.1"/>
    </source>
</evidence>
<dbReference type="InterPro" id="IPR036034">
    <property type="entry name" value="PDZ_sf"/>
</dbReference>
<feature type="non-terminal residue" evidence="4">
    <location>
        <position position="1"/>
    </location>
</feature>
<dbReference type="EMBL" id="CAJOBH010015475">
    <property type="protein sequence ID" value="CAF4187524.1"/>
    <property type="molecule type" value="Genomic_DNA"/>
</dbReference>
<dbReference type="Proteomes" id="UP000681967">
    <property type="component" value="Unassembled WGS sequence"/>
</dbReference>
<dbReference type="EMBL" id="CAJOBJ010037980">
    <property type="protein sequence ID" value="CAF4310702.1"/>
    <property type="molecule type" value="Genomic_DNA"/>
</dbReference>
<evidence type="ECO:0000313" key="2">
    <source>
        <dbReference type="EMBL" id="CAF4187376.1"/>
    </source>
</evidence>
<organism evidence="4 6">
    <name type="scientific">Rotaria magnacalcarata</name>
    <dbReference type="NCBI Taxonomy" id="392030"/>
    <lineage>
        <taxon>Eukaryota</taxon>
        <taxon>Metazoa</taxon>
        <taxon>Spiralia</taxon>
        <taxon>Gnathifera</taxon>
        <taxon>Rotifera</taxon>
        <taxon>Eurotatoria</taxon>
        <taxon>Bdelloidea</taxon>
        <taxon>Philodinida</taxon>
        <taxon>Philodinidae</taxon>
        <taxon>Rotaria</taxon>
    </lineage>
</organism>
<sequence>MIPGDIADENGQLEVGDRLMHIQSSENSYDLTFVERQHAAELIRDACNGNQAITLSVAHPTDS</sequence>
<evidence type="ECO:0000313" key="3">
    <source>
        <dbReference type="EMBL" id="CAF4187524.1"/>
    </source>
</evidence>
<gene>
    <name evidence="2" type="ORF">BYL167_LOCUS23086</name>
    <name evidence="3" type="ORF">BYL167_LOCUS23093</name>
    <name evidence="4" type="ORF">GIL414_LOCUS26261</name>
    <name evidence="5" type="ORF">GIL414_LOCUS26328</name>
</gene>
<dbReference type="PROSITE" id="PS50106">
    <property type="entry name" value="PDZ"/>
    <property type="match status" value="1"/>
</dbReference>
<reference evidence="4" key="1">
    <citation type="submission" date="2021-02" db="EMBL/GenBank/DDBJ databases">
        <authorList>
            <person name="Nowell W R."/>
        </authorList>
    </citation>
    <scope>NUCLEOTIDE SEQUENCE</scope>
</reference>
<dbReference type="AlphaFoldDB" id="A0A8S2U255"/>
<evidence type="ECO:0000259" key="1">
    <source>
        <dbReference type="PROSITE" id="PS50106"/>
    </source>
</evidence>
<evidence type="ECO:0000313" key="4">
    <source>
        <dbReference type="EMBL" id="CAF4310702.1"/>
    </source>
</evidence>
<comment type="caution">
    <text evidence="4">The sequence shown here is derived from an EMBL/GenBank/DDBJ whole genome shotgun (WGS) entry which is preliminary data.</text>
</comment>
<dbReference type="InterPro" id="IPR001478">
    <property type="entry name" value="PDZ"/>
</dbReference>
<dbReference type="Gene3D" id="2.30.42.10">
    <property type="match status" value="1"/>
</dbReference>
<dbReference type="EMBL" id="CAJOBJ010038258">
    <property type="protein sequence ID" value="CAF4312216.1"/>
    <property type="molecule type" value="Genomic_DNA"/>
</dbReference>
<feature type="domain" description="PDZ" evidence="1">
    <location>
        <begin position="1"/>
        <end position="46"/>
    </location>
</feature>
<dbReference type="SUPFAM" id="SSF50156">
    <property type="entry name" value="PDZ domain-like"/>
    <property type="match status" value="1"/>
</dbReference>
<dbReference type="Proteomes" id="UP000681720">
    <property type="component" value="Unassembled WGS sequence"/>
</dbReference>
<proteinExistence type="predicted"/>
<dbReference type="EMBL" id="CAJOBH010015442">
    <property type="protein sequence ID" value="CAF4187376.1"/>
    <property type="molecule type" value="Genomic_DNA"/>
</dbReference>